<dbReference type="GO" id="GO:0006298">
    <property type="term" value="P:mismatch repair"/>
    <property type="evidence" value="ECO:0007669"/>
    <property type="project" value="InterPro"/>
</dbReference>
<gene>
    <name evidence="7" type="ORF">ERX27_05165</name>
</gene>
<dbReference type="GO" id="GO:0005829">
    <property type="term" value="C:cytosol"/>
    <property type="evidence" value="ECO:0007669"/>
    <property type="project" value="TreeGrafter"/>
</dbReference>
<keyword evidence="2" id="KW-0067">ATP-binding</keyword>
<feature type="domain" description="AAA+ ATPase" evidence="5">
    <location>
        <begin position="348"/>
        <end position="487"/>
    </location>
</feature>
<accession>A0A4R6BEA5</accession>
<dbReference type="Proteomes" id="UP000295310">
    <property type="component" value="Unassembled WGS sequence"/>
</dbReference>
<sequence>MMRGYEMLLNYIWITLGFLVLGIGMMIYDKRKMNTRIKGLWDKKAVFKVQKGEYIRYDGYYNNIRNKDEGIDDITWNDLNMETVFRQINYNFTTVGEEYLYAALRNVGMLPKVNRELIERIRTDRTFREDISVALADLGKNANSDPSQFIFKDIRRNHYNKIYILMSLMPFISLFLFSASVTAGMTALVISIGFNMIQNFTFTSKNEAQYSELFYAVQLIRSADHLSKVSPFFRIKQGRLRNVEFLSYFILNDKQNDQNFFLQLLNALKSVFNLDYHLYHYAVSVMHRNHDTYEACFHTIGLHDLSYATALWRETLAYYTEPQAGETLRIEEGYHPLLKEFVANDLTVDKNIILTGSNASGKSTFMKTLALNIVLAKGLHTATAERFSMSPGELYTSMNLEDSIMEGDSYFISEIKSLKRILQHIDRPVYIFIDEILRGTNTKERVASAEAILCHLNDNDNVTLITATHDIELTSMLKDEFDFYYFSETLTENNDVTFDYKLKKGITKTSNAIELMRIYDYPDEVYSKAQESVRQLKEWHK</sequence>
<evidence type="ECO:0000256" key="1">
    <source>
        <dbReference type="ARBA" id="ARBA00022741"/>
    </source>
</evidence>
<dbReference type="Gene3D" id="3.40.50.300">
    <property type="entry name" value="P-loop containing nucleotide triphosphate hydrolases"/>
    <property type="match status" value="1"/>
</dbReference>
<dbReference type="GO" id="GO:0030983">
    <property type="term" value="F:mismatched DNA binding"/>
    <property type="evidence" value="ECO:0007669"/>
    <property type="project" value="InterPro"/>
</dbReference>
<protein>
    <recommendedName>
        <fullName evidence="9">DNA mismatch repair proteins mutS family domain-containing protein</fullName>
    </recommendedName>
</protein>
<evidence type="ECO:0008006" key="9">
    <source>
        <dbReference type="Google" id="ProtNLM"/>
    </source>
</evidence>
<evidence type="ECO:0000313" key="7">
    <source>
        <dbReference type="EMBL" id="TDL98068.1"/>
    </source>
</evidence>
<dbReference type="GO" id="GO:0140664">
    <property type="term" value="F:ATP-dependent DNA damage sensor activity"/>
    <property type="evidence" value="ECO:0007669"/>
    <property type="project" value="InterPro"/>
</dbReference>
<proteinExistence type="predicted"/>
<organism evidence="7 8">
    <name type="scientific">Macrococcus brunensis</name>
    <dbReference type="NCBI Taxonomy" id="198483"/>
    <lineage>
        <taxon>Bacteria</taxon>
        <taxon>Bacillati</taxon>
        <taxon>Bacillota</taxon>
        <taxon>Bacilli</taxon>
        <taxon>Bacillales</taxon>
        <taxon>Staphylococcaceae</taxon>
        <taxon>Macrococcus</taxon>
    </lineage>
</organism>
<dbReference type="PANTHER" id="PTHR11361">
    <property type="entry name" value="DNA MISMATCH REPAIR PROTEIN MUTS FAMILY MEMBER"/>
    <property type="match status" value="1"/>
</dbReference>
<dbReference type="SMART" id="SM00382">
    <property type="entry name" value="AAA"/>
    <property type="match status" value="1"/>
</dbReference>
<evidence type="ECO:0000256" key="2">
    <source>
        <dbReference type="ARBA" id="ARBA00022840"/>
    </source>
</evidence>
<feature type="domain" description="DNA mismatch repair proteins mutS family" evidence="6">
    <location>
        <begin position="349"/>
        <end position="534"/>
    </location>
</feature>
<comment type="caution">
    <text evidence="7">The sequence shown here is derived from an EMBL/GenBank/DDBJ whole genome shotgun (WGS) entry which is preliminary data.</text>
</comment>
<feature type="transmembrane region" description="Helical" evidence="4">
    <location>
        <begin position="12"/>
        <end position="28"/>
    </location>
</feature>
<dbReference type="InterPro" id="IPR003593">
    <property type="entry name" value="AAA+_ATPase"/>
</dbReference>
<evidence type="ECO:0000313" key="8">
    <source>
        <dbReference type="Proteomes" id="UP000295310"/>
    </source>
</evidence>
<dbReference type="PANTHER" id="PTHR11361:SF152">
    <property type="entry name" value="DNA MISMATCH REPAIR PROTEIN"/>
    <property type="match status" value="1"/>
</dbReference>
<evidence type="ECO:0000259" key="5">
    <source>
        <dbReference type="SMART" id="SM00382"/>
    </source>
</evidence>
<keyword evidence="8" id="KW-1185">Reference proteome</keyword>
<keyword evidence="1" id="KW-0547">Nucleotide-binding</keyword>
<dbReference type="GO" id="GO:0005524">
    <property type="term" value="F:ATP binding"/>
    <property type="evidence" value="ECO:0007669"/>
    <property type="project" value="UniProtKB-KW"/>
</dbReference>
<reference evidence="7 8" key="1">
    <citation type="submission" date="2019-01" db="EMBL/GenBank/DDBJ databases">
        <title>Draft genome sequences of the type strains of six Macrococcus species.</title>
        <authorList>
            <person name="Mazhar S."/>
            <person name="Altermann E."/>
            <person name="Hill C."/>
            <person name="Mcauliffe O."/>
        </authorList>
    </citation>
    <scope>NUCLEOTIDE SEQUENCE [LARGE SCALE GENOMIC DNA]</scope>
    <source>
        <strain evidence="7 8">CCM4811</strain>
    </source>
</reference>
<evidence type="ECO:0000256" key="3">
    <source>
        <dbReference type="ARBA" id="ARBA00023125"/>
    </source>
</evidence>
<keyword evidence="4" id="KW-1133">Transmembrane helix</keyword>
<keyword evidence="4" id="KW-0472">Membrane</keyword>
<feature type="transmembrane region" description="Helical" evidence="4">
    <location>
        <begin position="162"/>
        <end position="194"/>
    </location>
</feature>
<dbReference type="AlphaFoldDB" id="A0A4R6BEA5"/>
<dbReference type="SMART" id="SM00534">
    <property type="entry name" value="MUTSac"/>
    <property type="match status" value="1"/>
</dbReference>
<evidence type="ECO:0000259" key="6">
    <source>
        <dbReference type="SMART" id="SM00534"/>
    </source>
</evidence>
<dbReference type="Pfam" id="PF00488">
    <property type="entry name" value="MutS_V"/>
    <property type="match status" value="1"/>
</dbReference>
<keyword evidence="4" id="KW-0812">Transmembrane</keyword>
<dbReference type="InterPro" id="IPR045076">
    <property type="entry name" value="MutS"/>
</dbReference>
<dbReference type="OrthoDB" id="9802448at2"/>
<dbReference type="InterPro" id="IPR000432">
    <property type="entry name" value="DNA_mismatch_repair_MutS_C"/>
</dbReference>
<dbReference type="SUPFAM" id="SSF52540">
    <property type="entry name" value="P-loop containing nucleoside triphosphate hydrolases"/>
    <property type="match status" value="1"/>
</dbReference>
<keyword evidence="3" id="KW-0238">DNA-binding</keyword>
<evidence type="ECO:0000256" key="4">
    <source>
        <dbReference type="SAM" id="Phobius"/>
    </source>
</evidence>
<dbReference type="InterPro" id="IPR027417">
    <property type="entry name" value="P-loop_NTPase"/>
</dbReference>
<name>A0A4R6BEA5_9STAP</name>
<dbReference type="EMBL" id="SCWA01000007">
    <property type="protein sequence ID" value="TDL98068.1"/>
    <property type="molecule type" value="Genomic_DNA"/>
</dbReference>